<sequence length="84" mass="10125">MMDMTDGRPHNNHVDVGDDCYCDRSSGYYGDHHCHCPPKVDWPGYRLKPWAPQDDRRYYHNIYYLDGQQPYTTQGVQDYDYDWE</sequence>
<dbReference type="Proteomes" id="UP000663877">
    <property type="component" value="Unassembled WGS sequence"/>
</dbReference>
<dbReference type="AlphaFoldDB" id="A0A814Q213"/>
<keyword evidence="3" id="KW-1185">Reference proteome</keyword>
<evidence type="ECO:0000313" key="2">
    <source>
        <dbReference type="EMBL" id="CAF1113576.1"/>
    </source>
</evidence>
<evidence type="ECO:0000313" key="3">
    <source>
        <dbReference type="Proteomes" id="UP000663832"/>
    </source>
</evidence>
<accession>A0A814Q213</accession>
<proteinExistence type="predicted"/>
<protein>
    <submittedName>
        <fullName evidence="2">Uncharacterized protein</fullName>
    </submittedName>
</protein>
<gene>
    <name evidence="1" type="ORF">BJG266_LOCUS15613</name>
    <name evidence="2" type="ORF">QVE165_LOCUS20990</name>
</gene>
<evidence type="ECO:0000313" key="1">
    <source>
        <dbReference type="EMBL" id="CAF0995078.1"/>
    </source>
</evidence>
<name>A0A814Q213_9BILA</name>
<dbReference type="Proteomes" id="UP000663832">
    <property type="component" value="Unassembled WGS sequence"/>
</dbReference>
<organism evidence="2 3">
    <name type="scientific">Adineta steineri</name>
    <dbReference type="NCBI Taxonomy" id="433720"/>
    <lineage>
        <taxon>Eukaryota</taxon>
        <taxon>Metazoa</taxon>
        <taxon>Spiralia</taxon>
        <taxon>Gnathifera</taxon>
        <taxon>Rotifera</taxon>
        <taxon>Eurotatoria</taxon>
        <taxon>Bdelloidea</taxon>
        <taxon>Adinetida</taxon>
        <taxon>Adinetidae</taxon>
        <taxon>Adineta</taxon>
    </lineage>
</organism>
<dbReference type="EMBL" id="CAJNOM010000133">
    <property type="protein sequence ID" value="CAF1113576.1"/>
    <property type="molecule type" value="Genomic_DNA"/>
</dbReference>
<reference evidence="2" key="1">
    <citation type="submission" date="2021-02" db="EMBL/GenBank/DDBJ databases">
        <authorList>
            <person name="Nowell W R."/>
        </authorList>
    </citation>
    <scope>NUCLEOTIDE SEQUENCE</scope>
</reference>
<dbReference type="EMBL" id="CAJNOI010000069">
    <property type="protein sequence ID" value="CAF0995078.1"/>
    <property type="molecule type" value="Genomic_DNA"/>
</dbReference>
<comment type="caution">
    <text evidence="2">The sequence shown here is derived from an EMBL/GenBank/DDBJ whole genome shotgun (WGS) entry which is preliminary data.</text>
</comment>